<dbReference type="GO" id="GO:0010628">
    <property type="term" value="P:positive regulation of gene expression"/>
    <property type="evidence" value="ECO:0007669"/>
    <property type="project" value="TreeGrafter"/>
</dbReference>
<dbReference type="PANTHER" id="PTHR30427:SF1">
    <property type="entry name" value="TRANSCRIPTIONAL ACTIVATOR PROTEIN LYSR"/>
    <property type="match status" value="1"/>
</dbReference>
<dbReference type="AlphaFoldDB" id="A0A212A6X3"/>
<proteinExistence type="predicted"/>
<feature type="domain" description="LysR substrate-binding" evidence="1">
    <location>
        <begin position="16"/>
        <end position="215"/>
    </location>
</feature>
<dbReference type="Proteomes" id="UP000196878">
    <property type="component" value="Unassembled WGS sequence"/>
</dbReference>
<gene>
    <name evidence="2" type="ORF">CDV49_18675</name>
</gene>
<dbReference type="Gene3D" id="3.40.190.290">
    <property type="match status" value="1"/>
</dbReference>
<dbReference type="RefSeq" id="WP_088216825.1">
    <property type="nucleotide sequence ID" value="NZ_NIPW01000051.1"/>
</dbReference>
<dbReference type="InterPro" id="IPR005119">
    <property type="entry name" value="LysR_subst-bd"/>
</dbReference>
<evidence type="ECO:0000313" key="2">
    <source>
        <dbReference type="EMBL" id="OWJ74815.1"/>
    </source>
</evidence>
<dbReference type="SUPFAM" id="SSF53850">
    <property type="entry name" value="Periplasmic binding protein-like II"/>
    <property type="match status" value="1"/>
</dbReference>
<feature type="non-terminal residue" evidence="2">
    <location>
        <position position="1"/>
    </location>
</feature>
<organism evidence="2 3">
    <name type="scientific">Haematobacter genomosp. 1</name>
    <dbReference type="NCBI Taxonomy" id="366618"/>
    <lineage>
        <taxon>Bacteria</taxon>
        <taxon>Pseudomonadati</taxon>
        <taxon>Pseudomonadota</taxon>
        <taxon>Alphaproteobacteria</taxon>
        <taxon>Rhodobacterales</taxon>
        <taxon>Paracoccaceae</taxon>
        <taxon>Haematobacter</taxon>
    </lineage>
</organism>
<evidence type="ECO:0000259" key="1">
    <source>
        <dbReference type="Pfam" id="PF03466"/>
    </source>
</evidence>
<dbReference type="Pfam" id="PF03466">
    <property type="entry name" value="LysR_substrate"/>
    <property type="match status" value="1"/>
</dbReference>
<dbReference type="OrthoDB" id="8479870at2"/>
<comment type="caution">
    <text evidence="2">The sequence shown here is derived from an EMBL/GenBank/DDBJ whole genome shotgun (WGS) entry which is preliminary data.</text>
</comment>
<dbReference type="PANTHER" id="PTHR30427">
    <property type="entry name" value="TRANSCRIPTIONAL ACTIVATOR PROTEIN LYSR"/>
    <property type="match status" value="1"/>
</dbReference>
<dbReference type="EMBL" id="NIPW01000051">
    <property type="protein sequence ID" value="OWJ74815.1"/>
    <property type="molecule type" value="Genomic_DNA"/>
</dbReference>
<name>A0A212A6X3_9RHOB</name>
<accession>A0A212A6X3</accession>
<keyword evidence="3" id="KW-1185">Reference proteome</keyword>
<protein>
    <recommendedName>
        <fullName evidence="1">LysR substrate-binding domain-containing protein</fullName>
    </recommendedName>
</protein>
<dbReference type="GO" id="GO:0043565">
    <property type="term" value="F:sequence-specific DNA binding"/>
    <property type="evidence" value="ECO:0007669"/>
    <property type="project" value="TreeGrafter"/>
</dbReference>
<dbReference type="GO" id="GO:0009089">
    <property type="term" value="P:lysine biosynthetic process via diaminopimelate"/>
    <property type="evidence" value="ECO:0007669"/>
    <property type="project" value="TreeGrafter"/>
</dbReference>
<reference evidence="2 3" key="1">
    <citation type="submission" date="2016-12" db="EMBL/GenBank/DDBJ databases">
        <title>Comparison of Traditional DNA-DNA Hybridization with In Silico Genomic Analysis.</title>
        <authorList>
            <person name="Nicholson A.C."/>
            <person name="Humrighouse B.W."/>
            <person name="Graziano J."/>
            <person name="Lasker B."/>
            <person name="Whitney A.M."/>
            <person name="Mcquiston J.R."/>
        </authorList>
    </citation>
    <scope>NUCLEOTIDE SEQUENCE [LARGE SCALE GENOMIC DNA]</scope>
    <source>
        <strain evidence="2 3">H2240</strain>
    </source>
</reference>
<sequence>NKLRDVSDGIRENGLGALTVAAHPSAAISMMAPVTARFAALHPQVRLKLINRTSEEILSFFPGTGVDIAVCELNREMPGVQTRRQKLRTKVVLPLDHPLAAKPALSPADLSGVPFIAMPTERLISHQVRLAFDEGGACYNPIAEVDFFASICVMVAQGLGVSLVDAFSARHFAPLGLTVRPFTPEIPYEVAILSMPNRPQSVLVDTFLGLLEDHLVTEGL</sequence>
<evidence type="ECO:0000313" key="3">
    <source>
        <dbReference type="Proteomes" id="UP000196878"/>
    </source>
</evidence>